<feature type="transmembrane region" description="Helical" evidence="1">
    <location>
        <begin position="58"/>
        <end position="75"/>
    </location>
</feature>
<keyword evidence="1" id="KW-0812">Transmembrane</keyword>
<proteinExistence type="predicted"/>
<gene>
    <name evidence="2" type="ORF">IXB50_11375</name>
</gene>
<accession>A0A947DFN6</accession>
<reference evidence="2" key="1">
    <citation type="submission" date="2020-11" db="EMBL/GenBank/DDBJ databases">
        <authorList>
            <person name="Konstantinou D."/>
            <person name="Gkelis S."/>
            <person name="Popin R."/>
            <person name="Fewer D."/>
            <person name="Sivonen K."/>
        </authorList>
    </citation>
    <scope>NUCLEOTIDE SEQUENCE</scope>
    <source>
        <strain evidence="2">TAU-MAC 1115</strain>
    </source>
</reference>
<dbReference type="AlphaFoldDB" id="A0A947DFN6"/>
<keyword evidence="1" id="KW-0472">Membrane</keyword>
<dbReference type="EMBL" id="JADOES010000019">
    <property type="protein sequence ID" value="MBT9316021.1"/>
    <property type="molecule type" value="Genomic_DNA"/>
</dbReference>
<keyword evidence="1" id="KW-1133">Transmembrane helix</keyword>
<reference evidence="2" key="2">
    <citation type="journal article" date="2021" name="Mar. Drugs">
        <title>Genome Reduction and Secondary Metabolism of the Marine Sponge-Associated Cyanobacterium Leptothoe.</title>
        <authorList>
            <person name="Konstantinou D."/>
            <person name="Popin R.V."/>
            <person name="Fewer D.P."/>
            <person name="Sivonen K."/>
            <person name="Gkelis S."/>
        </authorList>
    </citation>
    <scope>NUCLEOTIDE SEQUENCE</scope>
    <source>
        <strain evidence="2">TAU-MAC 1115</strain>
    </source>
</reference>
<organism evidence="2 3">
    <name type="scientific">Leptothoe spongobia TAU-MAC 1115</name>
    <dbReference type="NCBI Taxonomy" id="1967444"/>
    <lineage>
        <taxon>Bacteria</taxon>
        <taxon>Bacillati</taxon>
        <taxon>Cyanobacteriota</taxon>
        <taxon>Cyanophyceae</taxon>
        <taxon>Nodosilineales</taxon>
        <taxon>Cymatolegaceae</taxon>
        <taxon>Leptothoe</taxon>
        <taxon>Leptothoe spongobia</taxon>
    </lineage>
</organism>
<protein>
    <submittedName>
        <fullName evidence="2">Uncharacterized protein</fullName>
    </submittedName>
</protein>
<keyword evidence="3" id="KW-1185">Reference proteome</keyword>
<comment type="caution">
    <text evidence="2">The sequence shown here is derived from an EMBL/GenBank/DDBJ whole genome shotgun (WGS) entry which is preliminary data.</text>
</comment>
<evidence type="ECO:0000256" key="1">
    <source>
        <dbReference type="SAM" id="Phobius"/>
    </source>
</evidence>
<dbReference type="Proteomes" id="UP000717364">
    <property type="component" value="Unassembled WGS sequence"/>
</dbReference>
<dbReference type="RefSeq" id="WP_215609084.1">
    <property type="nucleotide sequence ID" value="NZ_JADOES010000019.1"/>
</dbReference>
<feature type="transmembrane region" description="Helical" evidence="1">
    <location>
        <begin position="12"/>
        <end position="32"/>
    </location>
</feature>
<evidence type="ECO:0000313" key="2">
    <source>
        <dbReference type="EMBL" id="MBT9316021.1"/>
    </source>
</evidence>
<name>A0A947DFN6_9CYAN</name>
<evidence type="ECO:0000313" key="3">
    <source>
        <dbReference type="Proteomes" id="UP000717364"/>
    </source>
</evidence>
<sequence length="104" mass="11810">MNPVLKDWLQNLGCLLPLGFFGFCTAFIIHWVTTETGPARFIITWQAKFLEGQYSPKLTMAIFMVPTLLIAWLIAMSCRRVLKRLGVYDRPTTNAGFKRPNGST</sequence>